<proteinExistence type="inferred from homology"/>
<accession>A0A4P7XLW4</accession>
<keyword evidence="5" id="KW-1185">Reference proteome</keyword>
<dbReference type="Pfam" id="PF01547">
    <property type="entry name" value="SBP_bac_1"/>
    <property type="match status" value="1"/>
</dbReference>
<evidence type="ECO:0000313" key="5">
    <source>
        <dbReference type="Proteomes" id="UP000298049"/>
    </source>
</evidence>
<dbReference type="PIRSF" id="PIRSF002825">
    <property type="entry name" value="CfbpA"/>
    <property type="match status" value="1"/>
</dbReference>
<evidence type="ECO:0000256" key="1">
    <source>
        <dbReference type="ARBA" id="ARBA00008520"/>
    </source>
</evidence>
<protein>
    <submittedName>
        <fullName evidence="4">Iron ABC transporter substrate-binding protein</fullName>
    </submittedName>
</protein>
<evidence type="ECO:0000313" key="4">
    <source>
        <dbReference type="EMBL" id="QCF27873.1"/>
    </source>
</evidence>
<feature type="binding site" evidence="3">
    <location>
        <position position="207"/>
    </location>
    <ligand>
        <name>Fe cation</name>
        <dbReference type="ChEBI" id="CHEBI:24875"/>
    </ligand>
</feature>
<dbReference type="PANTHER" id="PTHR30006">
    <property type="entry name" value="THIAMINE-BINDING PERIPLASMIC PROTEIN-RELATED"/>
    <property type="match status" value="1"/>
</dbReference>
<dbReference type="InterPro" id="IPR026045">
    <property type="entry name" value="Ferric-bd"/>
</dbReference>
<dbReference type="PANTHER" id="PTHR30006:SF15">
    <property type="entry name" value="IRON-UTILIZATION PERIPLASMIC PROTEIN"/>
    <property type="match status" value="1"/>
</dbReference>
<dbReference type="SUPFAM" id="SSF53850">
    <property type="entry name" value="Periplasmic binding protein-like II"/>
    <property type="match status" value="1"/>
</dbReference>
<name>A0A4P7XLW4_9ALTE</name>
<keyword evidence="3" id="KW-0408">Iron</keyword>
<dbReference type="InterPro" id="IPR006059">
    <property type="entry name" value="SBP"/>
</dbReference>
<dbReference type="GO" id="GO:0030288">
    <property type="term" value="C:outer membrane-bounded periplasmic space"/>
    <property type="evidence" value="ECO:0007669"/>
    <property type="project" value="TreeGrafter"/>
</dbReference>
<keyword evidence="2" id="KW-0732">Signal</keyword>
<sequence length="324" mass="36133">MAAPVAGFAAEDVNVYSYRQPYLIQPLIDAFSEETGIKVNVVFAKQGILERLEREGRNSPADVVLTVDIGRLDELASKDLSLAVDSETLNKNIPAEYRHPEGKWFGLTRRARVIYTSKDRVEEGEITRYEDLADNRWNDRVCTRSGKQDYNVALIASMIAHHGEAETEKWLRGLKDNLARKPQGGDRDQIRAIAEGVCDVAVGNSYYYGVMLSDPEQKGPAEAARLVFPNQDGRGTHVNLSGAAIAKHAPNRENAMAFLEFLSGEEAQQMYADLNYEYPVREGVTPASIVSEWGDFKADDLPLDEIAKYREAAVKMVDRVGYDN</sequence>
<dbReference type="OrthoDB" id="9769567at2"/>
<evidence type="ECO:0000256" key="2">
    <source>
        <dbReference type="ARBA" id="ARBA00022729"/>
    </source>
</evidence>
<dbReference type="GO" id="GO:0046872">
    <property type="term" value="F:metal ion binding"/>
    <property type="evidence" value="ECO:0007669"/>
    <property type="project" value="UniProtKB-KW"/>
</dbReference>
<dbReference type="CDD" id="cd13542">
    <property type="entry name" value="PBP2_FutA1_ilke"/>
    <property type="match status" value="1"/>
</dbReference>
<evidence type="ECO:0000256" key="3">
    <source>
        <dbReference type="PIRSR" id="PIRSR002825-1"/>
    </source>
</evidence>
<gene>
    <name evidence="4" type="ORF">soil367_07880</name>
</gene>
<dbReference type="Gene3D" id="3.40.190.10">
    <property type="entry name" value="Periplasmic binding protein-like II"/>
    <property type="match status" value="2"/>
</dbReference>
<dbReference type="AlphaFoldDB" id="A0A4P7XLW4"/>
<feature type="binding site" evidence="3">
    <location>
        <position position="206"/>
    </location>
    <ligand>
        <name>Fe cation</name>
        <dbReference type="ChEBI" id="CHEBI:24875"/>
    </ligand>
</feature>
<dbReference type="KEGG" id="hmi:soil367_07880"/>
<comment type="similarity">
    <text evidence="1">Belongs to the bacterial solute-binding protein 1 family.</text>
</comment>
<dbReference type="Proteomes" id="UP000298049">
    <property type="component" value="Chromosome"/>
</dbReference>
<reference evidence="4 5" key="1">
    <citation type="submission" date="2018-07" db="EMBL/GenBank/DDBJ databases">
        <title>Marsedoiliclastica nanhaica gen. nov. sp. nov., a novel marine hydrocarbonoclastic bacterium isolated from an in-situ enriched hydrocarbon-degrading consortium in deep-sea sediment.</title>
        <authorList>
            <person name="Dong C."/>
            <person name="Ma T."/>
            <person name="Liu R."/>
            <person name="Shao Z."/>
        </authorList>
    </citation>
    <scope>NUCLEOTIDE SEQUENCE [LARGE SCALE GENOMIC DNA]</scope>
    <source>
        <strain evidence="5">soil36-7</strain>
    </source>
</reference>
<dbReference type="EMBL" id="CP031093">
    <property type="protein sequence ID" value="QCF27873.1"/>
    <property type="molecule type" value="Genomic_DNA"/>
</dbReference>
<organism evidence="4 5">
    <name type="scientific">Hydrocarboniclastica marina</name>
    <dbReference type="NCBI Taxonomy" id="2259620"/>
    <lineage>
        <taxon>Bacteria</taxon>
        <taxon>Pseudomonadati</taxon>
        <taxon>Pseudomonadota</taxon>
        <taxon>Gammaproteobacteria</taxon>
        <taxon>Alteromonadales</taxon>
        <taxon>Alteromonadaceae</taxon>
        <taxon>Hydrocarboniclastica</taxon>
    </lineage>
</organism>
<keyword evidence="3" id="KW-0479">Metal-binding</keyword>